<dbReference type="Pfam" id="PF02870">
    <property type="entry name" value="Methyltransf_1N"/>
    <property type="match status" value="1"/>
</dbReference>
<comment type="miscellaneous">
    <text evidence="8">This enzyme catalyzes only one turnover and therefore is not strictly catalytic. According to one definition, an enzyme is a biocatalyst that acts repeatedly and over many reaction cycles.</text>
</comment>
<dbReference type="InterPro" id="IPR001497">
    <property type="entry name" value="MethylDNA_cys_MeTrfase_AS"/>
</dbReference>
<dbReference type="NCBIfam" id="TIGR00589">
    <property type="entry name" value="ogt"/>
    <property type="match status" value="1"/>
</dbReference>
<feature type="domain" description="Methylguanine DNA methyltransferase ribonuclease-like" evidence="10">
    <location>
        <begin position="7"/>
        <end position="71"/>
    </location>
</feature>
<dbReference type="PROSITE" id="PS00374">
    <property type="entry name" value="MGMT"/>
    <property type="match status" value="1"/>
</dbReference>
<evidence type="ECO:0000256" key="2">
    <source>
        <dbReference type="ARBA" id="ARBA00022490"/>
    </source>
</evidence>
<dbReference type="AlphaFoldDB" id="A0A5B9W0S9"/>
<evidence type="ECO:0000256" key="1">
    <source>
        <dbReference type="ARBA" id="ARBA00001286"/>
    </source>
</evidence>
<evidence type="ECO:0000259" key="10">
    <source>
        <dbReference type="Pfam" id="PF02870"/>
    </source>
</evidence>
<protein>
    <recommendedName>
        <fullName evidence="8">Methylated-DNA--protein-cysteine methyltransferase</fullName>
        <ecNumber evidence="8">2.1.1.63</ecNumber>
    </recommendedName>
    <alternativeName>
        <fullName evidence="8">6-O-methylguanine-DNA methyltransferase</fullName>
        <shortName evidence="8">MGMT</shortName>
    </alternativeName>
    <alternativeName>
        <fullName evidence="8">O-6-methylguanine-DNA-alkyltransferase</fullName>
    </alternativeName>
</protein>
<dbReference type="InterPro" id="IPR036388">
    <property type="entry name" value="WH-like_DNA-bd_sf"/>
</dbReference>
<reference evidence="11 12" key="1">
    <citation type="submission" date="2019-08" db="EMBL/GenBank/DDBJ databases">
        <title>Deep-cultivation of Planctomycetes and their phenomic and genomic characterization uncovers novel biology.</title>
        <authorList>
            <person name="Wiegand S."/>
            <person name="Jogler M."/>
            <person name="Boedeker C."/>
            <person name="Pinto D."/>
            <person name="Vollmers J."/>
            <person name="Rivas-Marin E."/>
            <person name="Kohn T."/>
            <person name="Peeters S.H."/>
            <person name="Heuer A."/>
            <person name="Rast P."/>
            <person name="Oberbeckmann S."/>
            <person name="Bunk B."/>
            <person name="Jeske O."/>
            <person name="Meyerdierks A."/>
            <person name="Storesund J.E."/>
            <person name="Kallscheuer N."/>
            <person name="Luecker S."/>
            <person name="Lage O.M."/>
            <person name="Pohl T."/>
            <person name="Merkel B.J."/>
            <person name="Hornburger P."/>
            <person name="Mueller R.-W."/>
            <person name="Bruemmer F."/>
            <person name="Labrenz M."/>
            <person name="Spormann A.M."/>
            <person name="Op den Camp H."/>
            <person name="Overmann J."/>
            <person name="Amann R."/>
            <person name="Jetten M.S.M."/>
            <person name="Mascher T."/>
            <person name="Medema M.H."/>
            <person name="Devos D.P."/>
            <person name="Kaster A.-K."/>
            <person name="Ovreas L."/>
            <person name="Rohde M."/>
            <person name="Galperin M.Y."/>
            <person name="Jogler C."/>
        </authorList>
    </citation>
    <scope>NUCLEOTIDE SEQUENCE [LARGE SCALE GENOMIC DNA]</scope>
    <source>
        <strain evidence="11 12">OJF2</strain>
    </source>
</reference>
<sequence>MSPKAFYWTLASPIGPLLLTSGGDALTGLHMAGRGPEAGWIQDAGPFRSVVQALDAYFEGELARFDVPLDLGGTPFQQRVWSELREIPFGRAISYAELARRVGKPGASRAVGSANGRNPVSIIVPCHRVIASDGGLGGYGGGLDRKRWLLEHEIAILRRDPRRDSEDFPGAITPKLPAYPLFSCESTGRRA</sequence>
<dbReference type="KEGG" id="agv:OJF2_23540"/>
<comment type="function">
    <text evidence="8">Involved in the cellular defense against the biological effects of O6-methylguanine (O6-MeG) and O4-methylthymine (O4-MeT) in DNA. Repairs the methylated nucleobase in DNA by stoichiometrically transferring the methyl group to a cysteine residue in the enzyme. This is a suicide reaction: the enzyme is irreversibly inactivated.</text>
</comment>
<dbReference type="CDD" id="cd06445">
    <property type="entry name" value="ATase"/>
    <property type="match status" value="1"/>
</dbReference>
<evidence type="ECO:0000313" key="12">
    <source>
        <dbReference type="Proteomes" id="UP000324233"/>
    </source>
</evidence>
<dbReference type="SUPFAM" id="SSF46767">
    <property type="entry name" value="Methylated DNA-protein cysteine methyltransferase, C-terminal domain"/>
    <property type="match status" value="1"/>
</dbReference>
<comment type="subcellular location">
    <subcellularLocation>
        <location evidence="8">Cytoplasm</location>
    </subcellularLocation>
</comment>
<dbReference type="GO" id="GO:0005737">
    <property type="term" value="C:cytoplasm"/>
    <property type="evidence" value="ECO:0007669"/>
    <property type="project" value="UniProtKB-SubCell"/>
</dbReference>
<dbReference type="OrthoDB" id="9783680at2"/>
<dbReference type="PANTHER" id="PTHR10815:SF5">
    <property type="entry name" value="METHYLATED-DNA--PROTEIN-CYSTEINE METHYLTRANSFERASE"/>
    <property type="match status" value="1"/>
</dbReference>
<keyword evidence="6 8" id="KW-0234">DNA repair</keyword>
<dbReference type="InterPro" id="IPR036217">
    <property type="entry name" value="MethylDNA_cys_MeTrfase_DNAb"/>
</dbReference>
<evidence type="ECO:0000256" key="3">
    <source>
        <dbReference type="ARBA" id="ARBA00022603"/>
    </source>
</evidence>
<evidence type="ECO:0000256" key="5">
    <source>
        <dbReference type="ARBA" id="ARBA00022763"/>
    </source>
</evidence>
<dbReference type="InterPro" id="IPR014048">
    <property type="entry name" value="MethylDNA_cys_MeTrfase_DNA-bd"/>
</dbReference>
<keyword evidence="2 8" id="KW-0963">Cytoplasm</keyword>
<dbReference type="PANTHER" id="PTHR10815">
    <property type="entry name" value="METHYLATED-DNA--PROTEIN-CYSTEINE METHYLTRANSFERASE"/>
    <property type="match status" value="1"/>
</dbReference>
<dbReference type="GO" id="GO:0032259">
    <property type="term" value="P:methylation"/>
    <property type="evidence" value="ECO:0007669"/>
    <property type="project" value="UniProtKB-KW"/>
</dbReference>
<evidence type="ECO:0000256" key="8">
    <source>
        <dbReference type="HAMAP-Rule" id="MF_00772"/>
    </source>
</evidence>
<feature type="domain" description="Methylated-DNA-[protein]-cysteine S-methyltransferase DNA binding" evidence="9">
    <location>
        <begin position="75"/>
        <end position="153"/>
    </location>
</feature>
<evidence type="ECO:0000256" key="6">
    <source>
        <dbReference type="ARBA" id="ARBA00023204"/>
    </source>
</evidence>
<dbReference type="Gene3D" id="3.30.160.70">
    <property type="entry name" value="Methylated DNA-protein cysteine methyltransferase domain"/>
    <property type="match status" value="1"/>
</dbReference>
<dbReference type="FunFam" id="1.10.10.10:FF:000337">
    <property type="entry name" value="Methylated-DNA--protein-cysteine methyltransferase"/>
    <property type="match status" value="1"/>
</dbReference>
<proteinExistence type="inferred from homology"/>
<organism evidence="11 12">
    <name type="scientific">Aquisphaera giovannonii</name>
    <dbReference type="NCBI Taxonomy" id="406548"/>
    <lineage>
        <taxon>Bacteria</taxon>
        <taxon>Pseudomonadati</taxon>
        <taxon>Planctomycetota</taxon>
        <taxon>Planctomycetia</taxon>
        <taxon>Isosphaerales</taxon>
        <taxon>Isosphaeraceae</taxon>
        <taxon>Aquisphaera</taxon>
    </lineage>
</organism>
<dbReference type="EC" id="2.1.1.63" evidence="8"/>
<dbReference type="EMBL" id="CP042997">
    <property type="protein sequence ID" value="QEH33824.1"/>
    <property type="molecule type" value="Genomic_DNA"/>
</dbReference>
<keyword evidence="5 8" id="KW-0227">DNA damage</keyword>
<comment type="catalytic activity">
    <reaction evidence="7 8">
        <text>a 6-O-methyl-2'-deoxyguanosine in DNA + L-cysteinyl-[protein] = S-methyl-L-cysteinyl-[protein] + a 2'-deoxyguanosine in DNA</text>
        <dbReference type="Rhea" id="RHEA:24000"/>
        <dbReference type="Rhea" id="RHEA-COMP:10131"/>
        <dbReference type="Rhea" id="RHEA-COMP:10132"/>
        <dbReference type="Rhea" id="RHEA-COMP:11367"/>
        <dbReference type="Rhea" id="RHEA-COMP:11368"/>
        <dbReference type="ChEBI" id="CHEBI:29950"/>
        <dbReference type="ChEBI" id="CHEBI:82612"/>
        <dbReference type="ChEBI" id="CHEBI:85445"/>
        <dbReference type="ChEBI" id="CHEBI:85448"/>
        <dbReference type="EC" id="2.1.1.63"/>
    </reaction>
</comment>
<keyword evidence="12" id="KW-1185">Reference proteome</keyword>
<dbReference type="HAMAP" id="MF_00772">
    <property type="entry name" value="OGT"/>
    <property type="match status" value="1"/>
</dbReference>
<dbReference type="Pfam" id="PF01035">
    <property type="entry name" value="DNA_binding_1"/>
    <property type="match status" value="1"/>
</dbReference>
<dbReference type="SUPFAM" id="SSF53155">
    <property type="entry name" value="Methylated DNA-protein cysteine methyltransferase domain"/>
    <property type="match status" value="1"/>
</dbReference>
<dbReference type="InterPro" id="IPR023546">
    <property type="entry name" value="MGMT"/>
</dbReference>
<evidence type="ECO:0000313" key="11">
    <source>
        <dbReference type="EMBL" id="QEH33824.1"/>
    </source>
</evidence>
<dbReference type="InterPro" id="IPR008332">
    <property type="entry name" value="MethylG_MeTrfase_N"/>
</dbReference>
<name>A0A5B9W0S9_9BACT</name>
<gene>
    <name evidence="11" type="primary">ogt</name>
    <name evidence="11" type="ORF">OJF2_23540</name>
</gene>
<dbReference type="InterPro" id="IPR036631">
    <property type="entry name" value="MGMT_N_sf"/>
</dbReference>
<dbReference type="GO" id="GO:0003908">
    <property type="term" value="F:methylated-DNA-[protein]-cysteine S-methyltransferase activity"/>
    <property type="evidence" value="ECO:0007669"/>
    <property type="project" value="UniProtKB-UniRule"/>
</dbReference>
<feature type="active site" description="Nucleophile; methyl group acceptor" evidence="8">
    <location>
        <position position="126"/>
    </location>
</feature>
<dbReference type="Gene3D" id="1.10.10.10">
    <property type="entry name" value="Winged helix-like DNA-binding domain superfamily/Winged helix DNA-binding domain"/>
    <property type="match status" value="1"/>
</dbReference>
<evidence type="ECO:0000256" key="7">
    <source>
        <dbReference type="ARBA" id="ARBA00049348"/>
    </source>
</evidence>
<keyword evidence="3 8" id="KW-0489">Methyltransferase</keyword>
<accession>A0A5B9W0S9</accession>
<dbReference type="Proteomes" id="UP000324233">
    <property type="component" value="Chromosome"/>
</dbReference>
<dbReference type="GO" id="GO:0006307">
    <property type="term" value="P:DNA alkylation repair"/>
    <property type="evidence" value="ECO:0007669"/>
    <property type="project" value="UniProtKB-UniRule"/>
</dbReference>
<dbReference type="RefSeq" id="WP_148593827.1">
    <property type="nucleotide sequence ID" value="NZ_CP042997.1"/>
</dbReference>
<evidence type="ECO:0000256" key="4">
    <source>
        <dbReference type="ARBA" id="ARBA00022679"/>
    </source>
</evidence>
<keyword evidence="4 8" id="KW-0808">Transferase</keyword>
<comment type="similarity">
    <text evidence="8">Belongs to the MGMT family.</text>
</comment>
<comment type="catalytic activity">
    <reaction evidence="1 8">
        <text>a 4-O-methyl-thymidine in DNA + L-cysteinyl-[protein] = a thymidine in DNA + S-methyl-L-cysteinyl-[protein]</text>
        <dbReference type="Rhea" id="RHEA:53428"/>
        <dbReference type="Rhea" id="RHEA-COMP:10131"/>
        <dbReference type="Rhea" id="RHEA-COMP:10132"/>
        <dbReference type="Rhea" id="RHEA-COMP:13555"/>
        <dbReference type="Rhea" id="RHEA-COMP:13556"/>
        <dbReference type="ChEBI" id="CHEBI:29950"/>
        <dbReference type="ChEBI" id="CHEBI:82612"/>
        <dbReference type="ChEBI" id="CHEBI:137386"/>
        <dbReference type="ChEBI" id="CHEBI:137387"/>
        <dbReference type="EC" id="2.1.1.63"/>
    </reaction>
</comment>
<evidence type="ECO:0000259" key="9">
    <source>
        <dbReference type="Pfam" id="PF01035"/>
    </source>
</evidence>